<evidence type="ECO:0000256" key="1">
    <source>
        <dbReference type="SAM" id="MobiDB-lite"/>
    </source>
</evidence>
<dbReference type="PANTHER" id="PTHR47047">
    <property type="entry name" value="PUTATIVE-RELATED-RELATED"/>
    <property type="match status" value="1"/>
</dbReference>
<evidence type="ECO:0000313" key="3">
    <source>
        <dbReference type="EMBL" id="PWV10880.1"/>
    </source>
</evidence>
<accession>A0A2V2WQH8</accession>
<dbReference type="VEuPathDB" id="TriTrypDB:BCY84_13273"/>
<sequence>MGGGASLAKGMGLKKEGGAAEELKGEKSKFWHGCPDMSTVAPSDSGTITPAFRISKKETCFLIVAPLLAEEVEHALGKKEQNDVQPQPQQPQQNTSKSVRWAFYNDSKQLTVKITVSFFCATQGLRVINEDVKTEHTDDNCLRASVMVRPLETVVFVEGLVGDYSIRCEILQ</sequence>
<evidence type="ECO:0000313" key="4">
    <source>
        <dbReference type="Proteomes" id="UP000246078"/>
    </source>
</evidence>
<dbReference type="VEuPathDB" id="TriTrypDB:TcCLB.506563.120"/>
<dbReference type="EMBL" id="PRFC01000064">
    <property type="protein sequence ID" value="PWV10880.1"/>
    <property type="molecule type" value="Genomic_DNA"/>
</dbReference>
<dbReference type="VEuPathDB" id="TriTrypDB:TcCL_NonESM06566"/>
<reference evidence="3 4" key="1">
    <citation type="journal article" date="2018" name="Microb. Genom.">
        <title>Expanding an expanded genome: long-read sequencing of Trypanosoma cruzi.</title>
        <authorList>
            <person name="Berna L."/>
            <person name="Rodriguez M."/>
            <person name="Chiribao M.L."/>
            <person name="Parodi-Talice A."/>
            <person name="Pita S."/>
            <person name="Rijo G."/>
            <person name="Alvarez-Valin F."/>
            <person name="Robello C."/>
        </authorList>
    </citation>
    <scope>NUCLEOTIDE SEQUENCE [LARGE SCALE GENOMIC DNA]</scope>
    <source>
        <strain evidence="3 4">TCC</strain>
    </source>
</reference>
<proteinExistence type="predicted"/>
<dbReference type="SUPFAM" id="SSF101601">
    <property type="entry name" value="Smp-1-like"/>
    <property type="match status" value="1"/>
</dbReference>
<dbReference type="InterPro" id="IPR036310">
    <property type="entry name" value="Smp-1-like_sf"/>
</dbReference>
<dbReference type="OrthoDB" id="10306952at2759"/>
<gene>
    <name evidence="3" type="ORF">C3747_64g179</name>
</gene>
<comment type="caution">
    <text evidence="3">The sequence shown here is derived from an EMBL/GenBank/DDBJ whole genome shotgun (WGS) entry which is preliminary data.</text>
</comment>
<name>A0A2V2WQH8_TRYCR</name>
<dbReference type="Pfam" id="PF09149">
    <property type="entry name" value="DUF1935"/>
    <property type="match status" value="1"/>
</dbReference>
<dbReference type="VEuPathDB" id="TriTrypDB:TcBrA4_0038010"/>
<feature type="domain" description="DUF1935" evidence="2">
    <location>
        <begin position="43"/>
        <end position="170"/>
    </location>
</feature>
<dbReference type="InterPro" id="IPR015232">
    <property type="entry name" value="DUF1935"/>
</dbReference>
<protein>
    <recommendedName>
        <fullName evidence="2">DUF1935 domain-containing protein</fullName>
    </recommendedName>
</protein>
<dbReference type="AlphaFoldDB" id="A0A2V2WQH8"/>
<dbReference type="VEuPathDB" id="TriTrypDB:TcYC6_0017840"/>
<feature type="region of interest" description="Disordered" evidence="1">
    <location>
        <begin position="78"/>
        <end position="97"/>
    </location>
</feature>
<organism evidence="3 4">
    <name type="scientific">Trypanosoma cruzi</name>
    <dbReference type="NCBI Taxonomy" id="5693"/>
    <lineage>
        <taxon>Eukaryota</taxon>
        <taxon>Discoba</taxon>
        <taxon>Euglenozoa</taxon>
        <taxon>Kinetoplastea</taxon>
        <taxon>Metakinetoplastina</taxon>
        <taxon>Trypanosomatida</taxon>
        <taxon>Trypanosomatidae</taxon>
        <taxon>Trypanosoma</taxon>
        <taxon>Schizotrypanum</taxon>
    </lineage>
</organism>
<dbReference type="VEuPathDB" id="TriTrypDB:TcG_07939"/>
<dbReference type="Proteomes" id="UP000246078">
    <property type="component" value="Unassembled WGS sequence"/>
</dbReference>
<dbReference type="VEuPathDB" id="TriTrypDB:C3747_64g179"/>
<dbReference type="SMR" id="A0A2V2WQH8"/>
<dbReference type="Gene3D" id="2.60.40.1180">
    <property type="entry name" value="Golgi alpha-mannosidase II"/>
    <property type="match status" value="1"/>
</dbReference>
<dbReference type="InterPro" id="IPR013780">
    <property type="entry name" value="Glyco_hydro_b"/>
</dbReference>
<evidence type="ECO:0000259" key="2">
    <source>
        <dbReference type="Pfam" id="PF09149"/>
    </source>
</evidence>
<dbReference type="VEuPathDB" id="TriTrypDB:TcCLB.509001.30"/>